<evidence type="ECO:0000313" key="2">
    <source>
        <dbReference type="Proteomes" id="UP000811365"/>
    </source>
</evidence>
<gene>
    <name evidence="1" type="ORF">KH315_09940</name>
</gene>
<name>A0A9E1GLF2_9FIRM</name>
<proteinExistence type="predicted"/>
<reference evidence="1" key="1">
    <citation type="submission" date="2021-02" db="EMBL/GenBank/DDBJ databases">
        <title>Infant gut strain persistence is associated with maternal origin, phylogeny, and functional potential including surface adhesion and iron acquisition.</title>
        <authorList>
            <person name="Lou Y.C."/>
        </authorList>
    </citation>
    <scope>NUCLEOTIDE SEQUENCE</scope>
    <source>
        <strain evidence="1">L2_039_000G1_dasL2_039_000G1_maxbin2.maxbin.077</strain>
    </source>
</reference>
<sequence>MAFFTDNFLNNRRAELLRAVTRFQYQLNKSTWVDGEINSKEIAGTAVVVYVNAPSSGAKDTITGVRVYDNNGALAGSQSVSLSRDSINAGLLRFTFPLIEVEPEVMRLAEANAELEKTF</sequence>
<organism evidence="1 2">
    <name type="scientific">Faecalibacterium prausnitzii</name>
    <dbReference type="NCBI Taxonomy" id="853"/>
    <lineage>
        <taxon>Bacteria</taxon>
        <taxon>Bacillati</taxon>
        <taxon>Bacillota</taxon>
        <taxon>Clostridia</taxon>
        <taxon>Eubacteriales</taxon>
        <taxon>Oscillospiraceae</taxon>
        <taxon>Faecalibacterium</taxon>
    </lineage>
</organism>
<dbReference type="Proteomes" id="UP000811365">
    <property type="component" value="Unassembled WGS sequence"/>
</dbReference>
<dbReference type="AlphaFoldDB" id="A0A9E1GLF2"/>
<evidence type="ECO:0000313" key="1">
    <source>
        <dbReference type="EMBL" id="MBS6622463.1"/>
    </source>
</evidence>
<comment type="caution">
    <text evidence="1">The sequence shown here is derived from an EMBL/GenBank/DDBJ whole genome shotgun (WGS) entry which is preliminary data.</text>
</comment>
<protein>
    <submittedName>
        <fullName evidence="1">Uncharacterized protein</fullName>
    </submittedName>
</protein>
<dbReference type="EMBL" id="JAGZYH010000036">
    <property type="protein sequence ID" value="MBS6622463.1"/>
    <property type="molecule type" value="Genomic_DNA"/>
</dbReference>
<accession>A0A9E1GLF2</accession>